<keyword evidence="2" id="KW-1185">Reference proteome</keyword>
<dbReference type="AlphaFoldDB" id="A0AAV4NJL0"/>
<sequence length="102" mass="11757">MWSQKLRVLTCLGKISLVHQTRHSSNTAIELFLIPAVSIALHDPHFQITYAMDENSLRILKEASKRLKKTDEYSNGPPYYGCRIRKGMSNSKLMCLYRGWAQ</sequence>
<proteinExistence type="predicted"/>
<evidence type="ECO:0000313" key="1">
    <source>
        <dbReference type="EMBL" id="GIX84999.1"/>
    </source>
</evidence>
<accession>A0AAV4NJL0</accession>
<reference evidence="1 2" key="1">
    <citation type="submission" date="2021-06" db="EMBL/GenBank/DDBJ databases">
        <title>Caerostris extrusa draft genome.</title>
        <authorList>
            <person name="Kono N."/>
            <person name="Arakawa K."/>
        </authorList>
    </citation>
    <scope>NUCLEOTIDE SEQUENCE [LARGE SCALE GENOMIC DNA]</scope>
</reference>
<gene>
    <name evidence="1" type="ORF">CEXT_100471</name>
</gene>
<evidence type="ECO:0000313" key="2">
    <source>
        <dbReference type="Proteomes" id="UP001054945"/>
    </source>
</evidence>
<dbReference type="Proteomes" id="UP001054945">
    <property type="component" value="Unassembled WGS sequence"/>
</dbReference>
<protein>
    <submittedName>
        <fullName evidence="1">Uncharacterized protein</fullName>
    </submittedName>
</protein>
<comment type="caution">
    <text evidence="1">The sequence shown here is derived from an EMBL/GenBank/DDBJ whole genome shotgun (WGS) entry which is preliminary data.</text>
</comment>
<organism evidence="1 2">
    <name type="scientific">Caerostris extrusa</name>
    <name type="common">Bark spider</name>
    <name type="synonym">Caerostris bankana</name>
    <dbReference type="NCBI Taxonomy" id="172846"/>
    <lineage>
        <taxon>Eukaryota</taxon>
        <taxon>Metazoa</taxon>
        <taxon>Ecdysozoa</taxon>
        <taxon>Arthropoda</taxon>
        <taxon>Chelicerata</taxon>
        <taxon>Arachnida</taxon>
        <taxon>Araneae</taxon>
        <taxon>Araneomorphae</taxon>
        <taxon>Entelegynae</taxon>
        <taxon>Araneoidea</taxon>
        <taxon>Araneidae</taxon>
        <taxon>Caerostris</taxon>
    </lineage>
</organism>
<name>A0AAV4NJL0_CAEEX</name>
<dbReference type="EMBL" id="BPLR01021019">
    <property type="protein sequence ID" value="GIX84999.1"/>
    <property type="molecule type" value="Genomic_DNA"/>
</dbReference>